<keyword evidence="3" id="KW-1185">Reference proteome</keyword>
<protein>
    <submittedName>
        <fullName evidence="2">Uncharacterized protein</fullName>
    </submittedName>
</protein>
<accession>A0A1V4JND8</accession>
<comment type="caution">
    <text evidence="2">The sequence shown here is derived from an EMBL/GenBank/DDBJ whole genome shotgun (WGS) entry which is preliminary data.</text>
</comment>
<name>A0A1V4JND8_PATFA</name>
<dbReference type="EMBL" id="LSYS01006902">
    <property type="protein sequence ID" value="OPJ73703.1"/>
    <property type="molecule type" value="Genomic_DNA"/>
</dbReference>
<evidence type="ECO:0000313" key="2">
    <source>
        <dbReference type="EMBL" id="OPJ73703.1"/>
    </source>
</evidence>
<evidence type="ECO:0000313" key="3">
    <source>
        <dbReference type="Proteomes" id="UP000190648"/>
    </source>
</evidence>
<organism evidence="2 3">
    <name type="scientific">Patagioenas fasciata monilis</name>
    <dbReference type="NCBI Taxonomy" id="372326"/>
    <lineage>
        <taxon>Eukaryota</taxon>
        <taxon>Metazoa</taxon>
        <taxon>Chordata</taxon>
        <taxon>Craniata</taxon>
        <taxon>Vertebrata</taxon>
        <taxon>Euteleostomi</taxon>
        <taxon>Archelosauria</taxon>
        <taxon>Archosauria</taxon>
        <taxon>Dinosauria</taxon>
        <taxon>Saurischia</taxon>
        <taxon>Theropoda</taxon>
        <taxon>Coelurosauria</taxon>
        <taxon>Aves</taxon>
        <taxon>Neognathae</taxon>
        <taxon>Neoaves</taxon>
        <taxon>Columbimorphae</taxon>
        <taxon>Columbiformes</taxon>
        <taxon>Columbidae</taxon>
        <taxon>Patagioenas</taxon>
    </lineage>
</organism>
<reference evidence="2 3" key="1">
    <citation type="submission" date="2016-02" db="EMBL/GenBank/DDBJ databases">
        <title>Band-tailed pigeon sequencing and assembly.</title>
        <authorList>
            <person name="Soares A.E."/>
            <person name="Novak B.J."/>
            <person name="Rice E.S."/>
            <person name="O'Connell B."/>
            <person name="Chang D."/>
            <person name="Weber S."/>
            <person name="Shapiro B."/>
        </authorList>
    </citation>
    <scope>NUCLEOTIDE SEQUENCE [LARGE SCALE GENOMIC DNA]</scope>
    <source>
        <strain evidence="2">BTP2013</strain>
        <tissue evidence="2">Blood</tissue>
    </source>
</reference>
<proteinExistence type="predicted"/>
<dbReference type="Proteomes" id="UP000190648">
    <property type="component" value="Unassembled WGS sequence"/>
</dbReference>
<sequence length="108" mass="12080">MEGQVMTDLLHHPWLTLISTFCSPAGIFGPRPVGRNGRHGFGLQLLLRLNLRLYPYEYNRTSTNGRRPSVAKEGQSYGDLGSCSPARPASKSSYILWKVMEGPLMCLR</sequence>
<feature type="region of interest" description="Disordered" evidence="1">
    <location>
        <begin position="63"/>
        <end position="88"/>
    </location>
</feature>
<evidence type="ECO:0000256" key="1">
    <source>
        <dbReference type="SAM" id="MobiDB-lite"/>
    </source>
</evidence>
<dbReference type="AlphaFoldDB" id="A0A1V4JND8"/>
<gene>
    <name evidence="2" type="ORF">AV530_006006</name>
</gene>